<dbReference type="HOGENOM" id="CLU_189883_0_0_7"/>
<keyword evidence="1" id="KW-0812">Transmembrane</keyword>
<organism evidence="2 3">
    <name type="scientific">Geotalea daltonii (strain DSM 22248 / JCM 15807 / FRC-32)</name>
    <name type="common">Geobacter daltonii</name>
    <dbReference type="NCBI Taxonomy" id="316067"/>
    <lineage>
        <taxon>Bacteria</taxon>
        <taxon>Pseudomonadati</taxon>
        <taxon>Thermodesulfobacteriota</taxon>
        <taxon>Desulfuromonadia</taxon>
        <taxon>Geobacterales</taxon>
        <taxon>Geobacteraceae</taxon>
        <taxon>Geotalea</taxon>
    </lineage>
</organism>
<evidence type="ECO:0000313" key="2">
    <source>
        <dbReference type="EMBL" id="ACM19097.1"/>
    </source>
</evidence>
<accession>B9M127</accession>
<evidence type="ECO:0008006" key="4">
    <source>
        <dbReference type="Google" id="ProtNLM"/>
    </source>
</evidence>
<dbReference type="RefSeq" id="WP_012645826.1">
    <property type="nucleotide sequence ID" value="NC_011979.1"/>
</dbReference>
<proteinExistence type="predicted"/>
<dbReference type="KEGG" id="geo:Geob_0735"/>
<dbReference type="EMBL" id="CP001390">
    <property type="protein sequence ID" value="ACM19097.1"/>
    <property type="molecule type" value="Genomic_DNA"/>
</dbReference>
<dbReference type="AlphaFoldDB" id="B9M127"/>
<feature type="transmembrane region" description="Helical" evidence="1">
    <location>
        <begin position="7"/>
        <end position="24"/>
    </location>
</feature>
<name>B9M127_GEODF</name>
<feature type="transmembrane region" description="Helical" evidence="1">
    <location>
        <begin position="44"/>
        <end position="64"/>
    </location>
</feature>
<dbReference type="eggNOG" id="ENOG5033CCU">
    <property type="taxonomic scope" value="Bacteria"/>
</dbReference>
<keyword evidence="1" id="KW-1133">Transmembrane helix</keyword>
<dbReference type="OrthoDB" id="1467821at2"/>
<evidence type="ECO:0000256" key="1">
    <source>
        <dbReference type="SAM" id="Phobius"/>
    </source>
</evidence>
<sequence length="72" mass="8522">MNRLLDYRFLIPMALLLGLAPFFPKPHLVEKLSMLLAGTLKRPIDVFDLLWHIWPFVSLGYRVFLDLRARKQ</sequence>
<reference evidence="2 3" key="1">
    <citation type="submission" date="2009-01" db="EMBL/GenBank/DDBJ databases">
        <title>Complete sequence of Geobacter sp. FRC-32.</title>
        <authorList>
            <consortium name="US DOE Joint Genome Institute"/>
            <person name="Lucas S."/>
            <person name="Copeland A."/>
            <person name="Lapidus A."/>
            <person name="Glavina del Rio T."/>
            <person name="Dalin E."/>
            <person name="Tice H."/>
            <person name="Bruce D."/>
            <person name="Goodwin L."/>
            <person name="Pitluck S."/>
            <person name="Saunders E."/>
            <person name="Brettin T."/>
            <person name="Detter J.C."/>
            <person name="Han C."/>
            <person name="Larimer F."/>
            <person name="Land M."/>
            <person name="Hauser L."/>
            <person name="Kyrpides N."/>
            <person name="Ovchinnikova G."/>
            <person name="Kostka J."/>
            <person name="Richardson P."/>
        </authorList>
    </citation>
    <scope>NUCLEOTIDE SEQUENCE [LARGE SCALE GENOMIC DNA]</scope>
    <source>
        <strain evidence="3">DSM 22248 / JCM 15807 / FRC-32</strain>
    </source>
</reference>
<dbReference type="Proteomes" id="UP000007721">
    <property type="component" value="Chromosome"/>
</dbReference>
<protein>
    <recommendedName>
        <fullName evidence="4">RND transporter</fullName>
    </recommendedName>
</protein>
<keyword evidence="3" id="KW-1185">Reference proteome</keyword>
<dbReference type="STRING" id="316067.Geob_0735"/>
<keyword evidence="1" id="KW-0472">Membrane</keyword>
<evidence type="ECO:0000313" key="3">
    <source>
        <dbReference type="Proteomes" id="UP000007721"/>
    </source>
</evidence>
<gene>
    <name evidence="2" type="ordered locus">Geob_0735</name>
</gene>